<evidence type="ECO:0000313" key="6">
    <source>
        <dbReference type="EMBL" id="KIQ66731.1"/>
    </source>
</evidence>
<feature type="region of interest" description="Disordered" evidence="5">
    <location>
        <begin position="1"/>
        <end position="30"/>
    </location>
</feature>
<dbReference type="SUPFAM" id="SSF111337">
    <property type="entry name" value="QueA-like"/>
    <property type="match status" value="1"/>
</dbReference>
<dbReference type="RefSeq" id="WP_043908106.1">
    <property type="nucleotide sequence ID" value="NZ_JXZB01000001.1"/>
</dbReference>
<keyword evidence="4" id="KW-0671">Queuosine biosynthesis</keyword>
<dbReference type="Proteomes" id="UP000032066">
    <property type="component" value="Unassembled WGS sequence"/>
</dbReference>
<keyword evidence="7" id="KW-1185">Reference proteome</keyword>
<proteinExistence type="predicted"/>
<dbReference type="Pfam" id="PF02547">
    <property type="entry name" value="Queuosine_synth"/>
    <property type="match status" value="2"/>
</dbReference>
<dbReference type="PATRIC" id="fig|2064.6.peg.981"/>
<organism evidence="6 7">
    <name type="scientific">Kitasatospora griseola</name>
    <name type="common">Streptomyces griseolosporeus</name>
    <dbReference type="NCBI Taxonomy" id="2064"/>
    <lineage>
        <taxon>Bacteria</taxon>
        <taxon>Bacillati</taxon>
        <taxon>Actinomycetota</taxon>
        <taxon>Actinomycetes</taxon>
        <taxon>Kitasatosporales</taxon>
        <taxon>Streptomycetaceae</taxon>
        <taxon>Kitasatospora</taxon>
    </lineage>
</organism>
<feature type="compositionally biased region" description="Acidic residues" evidence="5">
    <location>
        <begin position="8"/>
        <end position="19"/>
    </location>
</feature>
<evidence type="ECO:0000256" key="5">
    <source>
        <dbReference type="SAM" id="MobiDB-lite"/>
    </source>
</evidence>
<evidence type="ECO:0008006" key="8">
    <source>
        <dbReference type="Google" id="ProtNLM"/>
    </source>
</evidence>
<accession>A0A0D0P589</accession>
<gene>
    <name evidence="6" type="ORF">TR51_04420</name>
</gene>
<evidence type="ECO:0000256" key="1">
    <source>
        <dbReference type="ARBA" id="ARBA00022490"/>
    </source>
</evidence>
<keyword evidence="2" id="KW-0808">Transferase</keyword>
<comment type="caution">
    <text evidence="6">The sequence shown here is derived from an EMBL/GenBank/DDBJ whole genome shotgun (WGS) entry which is preliminary data.</text>
</comment>
<dbReference type="EMBL" id="JXZB01000001">
    <property type="protein sequence ID" value="KIQ66731.1"/>
    <property type="molecule type" value="Genomic_DNA"/>
</dbReference>
<dbReference type="PANTHER" id="PTHR30307:SF0">
    <property type="entry name" value="S-ADENOSYLMETHIONINE:TRNA RIBOSYLTRANSFERASE-ISOMERASE"/>
    <property type="match status" value="1"/>
</dbReference>
<evidence type="ECO:0000313" key="7">
    <source>
        <dbReference type="Proteomes" id="UP000032066"/>
    </source>
</evidence>
<dbReference type="InterPro" id="IPR042119">
    <property type="entry name" value="QueA_dom2"/>
</dbReference>
<dbReference type="Gene3D" id="2.40.10.240">
    <property type="entry name" value="QueA-like"/>
    <property type="match status" value="1"/>
</dbReference>
<keyword evidence="1" id="KW-0963">Cytoplasm</keyword>
<dbReference type="AlphaFoldDB" id="A0A0D0P589"/>
<dbReference type="PANTHER" id="PTHR30307">
    <property type="entry name" value="S-ADENOSYLMETHIONINE:TRNA RIBOSYLTRANSFERASE-ISOMERASE"/>
    <property type="match status" value="1"/>
</dbReference>
<dbReference type="OrthoDB" id="9783887at2"/>
<reference evidence="6 7" key="1">
    <citation type="submission" date="2015-02" db="EMBL/GenBank/DDBJ databases">
        <title>Draft genome sequence of Kitasatospora griseola MF730-N6, a bafilomycin, terpentecin and satosporin producer.</title>
        <authorList>
            <person name="Arens J.C."/>
            <person name="Haltli B."/>
            <person name="Kerr R.G."/>
        </authorList>
    </citation>
    <scope>NUCLEOTIDE SEQUENCE [LARGE SCALE GENOMIC DNA]</scope>
    <source>
        <strain evidence="6 7">MF730-N6</strain>
    </source>
</reference>
<dbReference type="Gene3D" id="3.40.1780.10">
    <property type="entry name" value="QueA-like"/>
    <property type="match status" value="1"/>
</dbReference>
<evidence type="ECO:0000256" key="4">
    <source>
        <dbReference type="ARBA" id="ARBA00022785"/>
    </source>
</evidence>
<dbReference type="InterPro" id="IPR003699">
    <property type="entry name" value="QueA"/>
</dbReference>
<protein>
    <recommendedName>
        <fullName evidence="8">Queuosine biosynthesis protein</fullName>
    </recommendedName>
</protein>
<evidence type="ECO:0000256" key="3">
    <source>
        <dbReference type="ARBA" id="ARBA00022691"/>
    </source>
</evidence>
<dbReference type="GO" id="GO:0008616">
    <property type="term" value="P:tRNA queuosine(34) biosynthetic process"/>
    <property type="evidence" value="ECO:0007669"/>
    <property type="project" value="UniProtKB-KW"/>
</dbReference>
<dbReference type="InterPro" id="IPR036100">
    <property type="entry name" value="QueA_sf"/>
</dbReference>
<sequence>MEPAGTADDPDDYTFDLPDDLVAQEPPEARGGERCDARLAVLRRGTAQVEHRSFRDIDAYFGPEDVLVLNNARVVPTLLYGEDGEGRVVAVSIHSPRPDGGWYCLVAPAAVCRPGAEFRLGPERQVAGRLVAEVEPGVWEIRLTPGDGETLYGLAEPIYPGYLKQVPADPEYYQNVYGTRPGAVLFPSAGRHFTPAVLDRLQDMGVAVAEVTLLIAARSHHFVRELFRKRVAEGGAGDVAAEDRVDRAARTEGFDFPRAERYEVAAPVAEAINERRARGGRVVVCGTSALRTLETVTGPDGVVSEGSGSTQLRITPGHRFRACDAFITNLHRPRSSELLLTSAFTGREPLLDVYRRELVPGAYRFHEFGDSMLIV</sequence>
<dbReference type="InterPro" id="IPR042118">
    <property type="entry name" value="QueA_dom1"/>
</dbReference>
<dbReference type="STRING" id="2064.TR51_04420"/>
<evidence type="ECO:0000256" key="2">
    <source>
        <dbReference type="ARBA" id="ARBA00022679"/>
    </source>
</evidence>
<dbReference type="GO" id="GO:0051075">
    <property type="term" value="F:S-adenosylmethionine:tRNA ribosyltransferase-isomerase activity"/>
    <property type="evidence" value="ECO:0007669"/>
    <property type="project" value="TreeGrafter"/>
</dbReference>
<keyword evidence="3" id="KW-0949">S-adenosyl-L-methionine</keyword>
<name>A0A0D0P589_KITGR</name>